<dbReference type="EC" id="2.7.11.1" evidence="3"/>
<reference evidence="3 4" key="1">
    <citation type="journal article" date="2017" name="Chemistry">
        <title>Isolation, Biosynthesis and Chemical Modifications of Rubterolones A-F: Rare Tropolone Alkaloids from Actinomadura sp. 5-2.</title>
        <authorList>
            <person name="Guo H."/>
            <person name="Benndorf R."/>
            <person name="Leichnitz D."/>
            <person name="Klassen J.L."/>
            <person name="Vollmers J."/>
            <person name="Gorls H."/>
            <person name="Steinacker M."/>
            <person name="Weigel C."/>
            <person name="Dahse H.M."/>
            <person name="Kaster A.K."/>
            <person name="de Beer Z.W."/>
            <person name="Poulsen M."/>
            <person name="Beemelmanns C."/>
        </authorList>
    </citation>
    <scope>NUCLEOTIDE SEQUENCE [LARGE SCALE GENOMIC DNA]</scope>
    <source>
        <strain evidence="3 4">5-2</strain>
    </source>
</reference>
<dbReference type="Pfam" id="PF00069">
    <property type="entry name" value="Pkinase"/>
    <property type="match status" value="1"/>
</dbReference>
<dbReference type="InterPro" id="IPR000719">
    <property type="entry name" value="Prot_kinase_dom"/>
</dbReference>
<keyword evidence="3" id="KW-0808">Transferase</keyword>
<gene>
    <name evidence="3" type="primary">pknG_2</name>
    <name evidence="3" type="ORF">BTM25_08620</name>
</gene>
<protein>
    <submittedName>
        <fullName evidence="3">Serine/threonine-protein kinase PknG</fullName>
        <ecNumber evidence="3">2.7.11.1</ecNumber>
    </submittedName>
</protein>
<keyword evidence="4" id="KW-1185">Reference proteome</keyword>
<feature type="region of interest" description="Disordered" evidence="1">
    <location>
        <begin position="1"/>
        <end position="48"/>
    </location>
</feature>
<evidence type="ECO:0000259" key="2">
    <source>
        <dbReference type="PROSITE" id="PS50011"/>
    </source>
</evidence>
<dbReference type="SUPFAM" id="SSF56112">
    <property type="entry name" value="Protein kinase-like (PK-like)"/>
    <property type="match status" value="1"/>
</dbReference>
<feature type="domain" description="Protein kinase" evidence="2">
    <location>
        <begin position="51"/>
        <end position="336"/>
    </location>
</feature>
<dbReference type="PANTHER" id="PTHR44329">
    <property type="entry name" value="SERINE/THREONINE-PROTEIN KINASE TNNI3K-RELATED"/>
    <property type="match status" value="1"/>
</dbReference>
<dbReference type="EMBL" id="MTBP01000001">
    <property type="protein sequence ID" value="POM26461.1"/>
    <property type="molecule type" value="Genomic_DNA"/>
</dbReference>
<dbReference type="InterPro" id="IPR051681">
    <property type="entry name" value="Ser/Thr_Kinases-Pseudokinases"/>
</dbReference>
<name>A0A2P4UN39_9ACTN</name>
<dbReference type="SMART" id="SM00220">
    <property type="entry name" value="S_TKc"/>
    <property type="match status" value="1"/>
</dbReference>
<dbReference type="AlphaFoldDB" id="A0A2P4UN39"/>
<dbReference type="PROSITE" id="PS50011">
    <property type="entry name" value="PROTEIN_KINASE_DOM"/>
    <property type="match status" value="1"/>
</dbReference>
<accession>A0A2P4UN39</accession>
<feature type="compositionally biased region" description="Basic and acidic residues" evidence="1">
    <location>
        <begin position="38"/>
        <end position="47"/>
    </location>
</feature>
<dbReference type="InterPro" id="IPR011009">
    <property type="entry name" value="Kinase-like_dom_sf"/>
</dbReference>
<evidence type="ECO:0000313" key="3">
    <source>
        <dbReference type="EMBL" id="POM26461.1"/>
    </source>
</evidence>
<keyword evidence="3" id="KW-0418">Kinase</keyword>
<dbReference type="Proteomes" id="UP000242367">
    <property type="component" value="Unassembled WGS sequence"/>
</dbReference>
<evidence type="ECO:0000313" key="4">
    <source>
        <dbReference type="Proteomes" id="UP000242367"/>
    </source>
</evidence>
<dbReference type="GO" id="GO:0005524">
    <property type="term" value="F:ATP binding"/>
    <property type="evidence" value="ECO:0007669"/>
    <property type="project" value="InterPro"/>
</dbReference>
<comment type="caution">
    <text evidence="3">The sequence shown here is derived from an EMBL/GenBank/DDBJ whole genome shotgun (WGS) entry which is preliminary data.</text>
</comment>
<evidence type="ECO:0000256" key="1">
    <source>
        <dbReference type="SAM" id="MobiDB-lite"/>
    </source>
</evidence>
<dbReference type="Gene3D" id="1.10.510.10">
    <property type="entry name" value="Transferase(Phosphotransferase) domain 1"/>
    <property type="match status" value="1"/>
</dbReference>
<proteinExistence type="predicted"/>
<sequence>MPGTAVRVGKDDECEGDDVSALSGERTPHPRRARRRPRPGDLVRDDRGEDLELSAEIGSGGQGTVWTLAGGQAAVKIVRPEHAMSADRLRARLAVIRRFDLSGIPIARPLSLLVGDHVGYTMELLADLMPIGNLAAVPASGVGDWFHGTGGLRRRLRLLALAAEAFARLHARGIAYGDISPGNVLVSASSDHDQVWLIDPDNLSVETVPGEPSYYTPGYSAPEVVAGTSGPDSLTDVFSFAVLAFQVLTLTHPFVGDLVDQEPERYEADAFSGALPWIDHPDDDRNRSTTGLDRETVLTRGLRSLAGRAFEQGLHDPGARPTMREWQEKLEQAAFLMVACDGCGGTFHAGRAICPWCGRARPVLLRCDAHGYVPPGGIPDVEEEGDTGRLYSVILTPGRPQVLRARDVLLWLDRGPSHAPVDLGEPVAELRWDGGPRVLVRCAGRHHVWVVNRPENRSFELGTGDVRPIDLSEAGRWTVRFGTGREPHRYLTLLVPRMGAR</sequence>
<organism evidence="3 4">
    <name type="scientific">Actinomadura rubteroloni</name>
    <dbReference type="NCBI Taxonomy" id="1926885"/>
    <lineage>
        <taxon>Bacteria</taxon>
        <taxon>Bacillati</taxon>
        <taxon>Actinomycetota</taxon>
        <taxon>Actinomycetes</taxon>
        <taxon>Streptosporangiales</taxon>
        <taxon>Thermomonosporaceae</taxon>
        <taxon>Actinomadura</taxon>
    </lineage>
</organism>
<dbReference type="GO" id="GO:0004674">
    <property type="term" value="F:protein serine/threonine kinase activity"/>
    <property type="evidence" value="ECO:0007669"/>
    <property type="project" value="UniProtKB-EC"/>
</dbReference>